<proteinExistence type="inferred from homology"/>
<feature type="domain" description="Threonine/serine exporter-like N-terminal" evidence="8">
    <location>
        <begin position="24"/>
        <end position="266"/>
    </location>
</feature>
<evidence type="ECO:0000256" key="4">
    <source>
        <dbReference type="ARBA" id="ARBA00022989"/>
    </source>
</evidence>
<keyword evidence="2" id="KW-1003">Cell membrane</keyword>
<evidence type="ECO:0000256" key="6">
    <source>
        <dbReference type="ARBA" id="ARBA00034125"/>
    </source>
</evidence>
<dbReference type="InterPro" id="IPR050539">
    <property type="entry name" value="ThrE_Dicarb/AminoAcid_Exp"/>
</dbReference>
<evidence type="ECO:0000313" key="11">
    <source>
        <dbReference type="Proteomes" id="UP001597337"/>
    </source>
</evidence>
<dbReference type="EMBL" id="JBHUHX010000013">
    <property type="protein sequence ID" value="MFD2111410.1"/>
    <property type="molecule type" value="Genomic_DNA"/>
</dbReference>
<protein>
    <submittedName>
        <fullName evidence="10">Threonine/serine exporter ThrE family protein</fullName>
    </submittedName>
</protein>
<feature type="transmembrane region" description="Helical" evidence="7">
    <location>
        <begin position="361"/>
        <end position="384"/>
    </location>
</feature>
<organism evidence="10 11">
    <name type="scientific">Thiorhodococcus fuscus</name>
    <dbReference type="NCBI Taxonomy" id="527200"/>
    <lineage>
        <taxon>Bacteria</taxon>
        <taxon>Pseudomonadati</taxon>
        <taxon>Pseudomonadota</taxon>
        <taxon>Gammaproteobacteria</taxon>
        <taxon>Chromatiales</taxon>
        <taxon>Chromatiaceae</taxon>
        <taxon>Thiorhodococcus</taxon>
    </lineage>
</organism>
<sequence>MDPVIPQSTATLDEAFDFESTCRAVVRAGTLMASAGTGAYRVKEEMNRVGIALGLEAVHAEVTLNTVMATCVLGSRTHTLVGTIPAISVNAGRIVEMEALALGTAQGTRLADFDRRLDAIANHSTRYGPVLTAMAAMLACAAFCFLNHGGWLECLGVAIGAGAGQWLRATLARRRLNQLGVTLMAGIVACLLYLAVTGALMALGVPSSRHAAGYTSAVLFLIPGFPLITAALDLARLDFSAGIARLTYAILIVSVASISAWLVAELVHLVPLQAPELDLSDPTLVTLRMAASFCGVLGFAVMFNTPLHIALAAAGIGMLANTLRLYWVDLHWPLQLAAPAASLLVGLLAAWISPRMHCPRIVLSVPPVLIMIPGAIAYQALVYANQGMSQEAIDNAYQAMFIVAGIVIGLALARMLTDRAWSFEGRIPGKPDR</sequence>
<feature type="transmembrane region" description="Helical" evidence="7">
    <location>
        <begin position="179"/>
        <end position="205"/>
    </location>
</feature>
<dbReference type="PANTHER" id="PTHR34390">
    <property type="entry name" value="UPF0442 PROTEIN YJJB-RELATED"/>
    <property type="match status" value="1"/>
</dbReference>
<evidence type="ECO:0000256" key="5">
    <source>
        <dbReference type="ARBA" id="ARBA00023136"/>
    </source>
</evidence>
<comment type="similarity">
    <text evidence="6">Belongs to the ThrE exporter (TC 2.A.79) family.</text>
</comment>
<evidence type="ECO:0000256" key="3">
    <source>
        <dbReference type="ARBA" id="ARBA00022692"/>
    </source>
</evidence>
<evidence type="ECO:0000259" key="9">
    <source>
        <dbReference type="Pfam" id="PF12821"/>
    </source>
</evidence>
<feature type="transmembrane region" description="Helical" evidence="7">
    <location>
        <begin position="396"/>
        <end position="416"/>
    </location>
</feature>
<dbReference type="InterPro" id="IPR024528">
    <property type="entry name" value="ThrE_2"/>
</dbReference>
<evidence type="ECO:0000313" key="10">
    <source>
        <dbReference type="EMBL" id="MFD2111410.1"/>
    </source>
</evidence>
<dbReference type="Proteomes" id="UP001597337">
    <property type="component" value="Unassembled WGS sequence"/>
</dbReference>
<keyword evidence="5 7" id="KW-0472">Membrane</keyword>
<feature type="transmembrane region" description="Helical" evidence="7">
    <location>
        <begin position="334"/>
        <end position="354"/>
    </location>
</feature>
<evidence type="ECO:0000256" key="2">
    <source>
        <dbReference type="ARBA" id="ARBA00022475"/>
    </source>
</evidence>
<dbReference type="Pfam" id="PF12821">
    <property type="entry name" value="ThrE_2"/>
    <property type="match status" value="1"/>
</dbReference>
<comment type="caution">
    <text evidence="10">The sequence shown here is derived from an EMBL/GenBank/DDBJ whole genome shotgun (WGS) entry which is preliminary data.</text>
</comment>
<evidence type="ECO:0000256" key="1">
    <source>
        <dbReference type="ARBA" id="ARBA00004651"/>
    </source>
</evidence>
<keyword evidence="3 7" id="KW-0812">Transmembrane</keyword>
<comment type="subcellular location">
    <subcellularLocation>
        <location evidence="1">Cell membrane</location>
        <topology evidence="1">Multi-pass membrane protein</topology>
    </subcellularLocation>
</comment>
<dbReference type="PANTHER" id="PTHR34390:SF2">
    <property type="entry name" value="SUCCINATE TRANSPORTER SUBUNIT YJJP-RELATED"/>
    <property type="match status" value="1"/>
</dbReference>
<evidence type="ECO:0000259" key="8">
    <source>
        <dbReference type="Pfam" id="PF06738"/>
    </source>
</evidence>
<gene>
    <name evidence="10" type="ORF">ACFSJC_06115</name>
</gene>
<feature type="transmembrane region" description="Helical" evidence="7">
    <location>
        <begin position="246"/>
        <end position="264"/>
    </location>
</feature>
<keyword evidence="4 7" id="KW-1133">Transmembrane helix</keyword>
<feature type="transmembrane region" description="Helical" evidence="7">
    <location>
        <begin position="125"/>
        <end position="144"/>
    </location>
</feature>
<feature type="domain" description="Threonine/Serine exporter ThrE" evidence="9">
    <location>
        <begin position="289"/>
        <end position="414"/>
    </location>
</feature>
<feature type="transmembrane region" description="Helical" evidence="7">
    <location>
        <begin position="211"/>
        <end position="234"/>
    </location>
</feature>
<name>A0ABW4Y6T6_9GAMM</name>
<dbReference type="RefSeq" id="WP_386024681.1">
    <property type="nucleotide sequence ID" value="NZ_JBHUHX010000013.1"/>
</dbReference>
<dbReference type="Pfam" id="PF06738">
    <property type="entry name" value="ThrE"/>
    <property type="match status" value="1"/>
</dbReference>
<keyword evidence="11" id="KW-1185">Reference proteome</keyword>
<reference evidence="11" key="1">
    <citation type="journal article" date="2019" name="Int. J. Syst. Evol. Microbiol.">
        <title>The Global Catalogue of Microorganisms (GCM) 10K type strain sequencing project: providing services to taxonomists for standard genome sequencing and annotation.</title>
        <authorList>
            <consortium name="The Broad Institute Genomics Platform"/>
            <consortium name="The Broad Institute Genome Sequencing Center for Infectious Disease"/>
            <person name="Wu L."/>
            <person name="Ma J."/>
        </authorList>
    </citation>
    <scope>NUCLEOTIDE SEQUENCE [LARGE SCALE GENOMIC DNA]</scope>
    <source>
        <strain evidence="11">KACC 12597</strain>
    </source>
</reference>
<dbReference type="InterPro" id="IPR010619">
    <property type="entry name" value="ThrE-like_N"/>
</dbReference>
<evidence type="ECO:0000256" key="7">
    <source>
        <dbReference type="SAM" id="Phobius"/>
    </source>
</evidence>
<accession>A0ABW4Y6T6</accession>